<organism evidence="3 4">
    <name type="scientific">Truepera radiovictrix (strain DSM 17093 / CIP 108686 / LMG 22925 / RQ-24)</name>
    <dbReference type="NCBI Taxonomy" id="649638"/>
    <lineage>
        <taxon>Bacteria</taxon>
        <taxon>Thermotogati</taxon>
        <taxon>Deinococcota</taxon>
        <taxon>Deinococci</taxon>
        <taxon>Trueperales</taxon>
        <taxon>Trueperaceae</taxon>
        <taxon>Truepera</taxon>
    </lineage>
</organism>
<gene>
    <name evidence="3" type="ordered locus">Trad_1358</name>
</gene>
<dbReference type="EMBL" id="CP002049">
    <property type="protein sequence ID" value="ADI14480.1"/>
    <property type="molecule type" value="Genomic_DNA"/>
</dbReference>
<proteinExistence type="predicted"/>
<dbReference type="SMART" id="SM00028">
    <property type="entry name" value="TPR"/>
    <property type="match status" value="3"/>
</dbReference>
<dbReference type="InterPro" id="IPR011990">
    <property type="entry name" value="TPR-like_helical_dom_sf"/>
</dbReference>
<evidence type="ECO:0000256" key="2">
    <source>
        <dbReference type="SAM" id="Phobius"/>
    </source>
</evidence>
<dbReference type="RefSeq" id="WP_013177850.1">
    <property type="nucleotide sequence ID" value="NC_014221.1"/>
</dbReference>
<dbReference type="InterPro" id="IPR019734">
    <property type="entry name" value="TPR_rpt"/>
</dbReference>
<dbReference type="eggNOG" id="COG0457">
    <property type="taxonomic scope" value="Bacteria"/>
</dbReference>
<dbReference type="OrthoDB" id="31794at2"/>
<dbReference type="KEGG" id="tra:Trad_1358"/>
<feature type="repeat" description="TPR" evidence="1">
    <location>
        <begin position="167"/>
        <end position="200"/>
    </location>
</feature>
<evidence type="ECO:0000256" key="1">
    <source>
        <dbReference type="PROSITE-ProRule" id="PRU00339"/>
    </source>
</evidence>
<feature type="repeat" description="TPR" evidence="1">
    <location>
        <begin position="201"/>
        <end position="234"/>
    </location>
</feature>
<keyword evidence="2" id="KW-0472">Membrane</keyword>
<dbReference type="PROSITE" id="PS50005">
    <property type="entry name" value="TPR"/>
    <property type="match status" value="2"/>
</dbReference>
<dbReference type="Proteomes" id="UP000000379">
    <property type="component" value="Chromosome"/>
</dbReference>
<protein>
    <submittedName>
        <fullName evidence="3">TPR repeat-containing protein</fullName>
    </submittedName>
</protein>
<dbReference type="Pfam" id="PF13181">
    <property type="entry name" value="TPR_8"/>
    <property type="match status" value="1"/>
</dbReference>
<accession>D7CWX2</accession>
<evidence type="ECO:0000313" key="3">
    <source>
        <dbReference type="EMBL" id="ADI14480.1"/>
    </source>
</evidence>
<dbReference type="SUPFAM" id="SSF48452">
    <property type="entry name" value="TPR-like"/>
    <property type="match status" value="1"/>
</dbReference>
<keyword evidence="4" id="KW-1185">Reference proteome</keyword>
<dbReference type="PANTHER" id="PTHR44998">
    <property type="match status" value="1"/>
</dbReference>
<evidence type="ECO:0000313" key="4">
    <source>
        <dbReference type="Proteomes" id="UP000000379"/>
    </source>
</evidence>
<keyword evidence="2" id="KW-1133">Transmembrane helix</keyword>
<feature type="transmembrane region" description="Helical" evidence="2">
    <location>
        <begin position="257"/>
        <end position="276"/>
    </location>
</feature>
<dbReference type="Gene3D" id="1.25.40.10">
    <property type="entry name" value="Tetratricopeptide repeat domain"/>
    <property type="match status" value="1"/>
</dbReference>
<dbReference type="HOGENOM" id="CLU_070762_0_0_0"/>
<dbReference type="PANTHER" id="PTHR44998:SF1">
    <property type="entry name" value="UDP-N-ACETYLGLUCOSAMINE--PEPTIDE N-ACETYLGLUCOSAMINYLTRANSFERASE 110 KDA SUBUNIT"/>
    <property type="match status" value="1"/>
</dbReference>
<dbReference type="Pfam" id="PF13432">
    <property type="entry name" value="TPR_16"/>
    <property type="match status" value="1"/>
</dbReference>
<dbReference type="AlphaFoldDB" id="D7CWX2"/>
<reference evidence="3 4" key="2">
    <citation type="journal article" date="2011" name="Stand. Genomic Sci.">
        <title>Complete genome sequence of Truepera radiovictrix type strain (RQ-24).</title>
        <authorList>
            <person name="Ivanova N."/>
            <person name="Rohde C."/>
            <person name="Munk C."/>
            <person name="Nolan M."/>
            <person name="Lucas S."/>
            <person name="Del Rio T.G."/>
            <person name="Tice H."/>
            <person name="Deshpande S."/>
            <person name="Cheng J.F."/>
            <person name="Tapia R."/>
            <person name="Han C."/>
            <person name="Goodwin L."/>
            <person name="Pitluck S."/>
            <person name="Liolios K."/>
            <person name="Mavromatis K."/>
            <person name="Mikhailova N."/>
            <person name="Pati A."/>
            <person name="Chen A."/>
            <person name="Palaniappan K."/>
            <person name="Land M."/>
            <person name="Hauser L."/>
            <person name="Chang Y.J."/>
            <person name="Jeffries C.D."/>
            <person name="Brambilla E."/>
            <person name="Rohde M."/>
            <person name="Goker M."/>
            <person name="Tindall B.J."/>
            <person name="Woyke T."/>
            <person name="Bristow J."/>
            <person name="Eisen J.A."/>
            <person name="Markowitz V."/>
            <person name="Hugenholtz P."/>
            <person name="Kyrpides N.C."/>
            <person name="Klenk H.P."/>
            <person name="Lapidus A."/>
        </authorList>
    </citation>
    <scope>NUCLEOTIDE SEQUENCE [LARGE SCALE GENOMIC DNA]</scope>
    <source>
        <strain evidence="4">DSM 17093 / CIP 108686 / LMG 22925 / RQ-24</strain>
    </source>
</reference>
<keyword evidence="1" id="KW-0802">TPR repeat</keyword>
<dbReference type="STRING" id="649638.Trad_1358"/>
<name>D7CWX2_TRURR</name>
<sequence>MKTGTLKVAPAQTVREGGATTLPPWAEALRAGQLSAALRSLLQEPSADPEVVDALGELEEVRAFLRAKAWDRAHRRVAALKLPEAVRAAMPSDPATLQAQVAQLGVSGKHLERGEPEAALALLAGITEPLLHAEAETQRGTAHIFLGDPQAAKDAFTRALTSDAKHYRAQTNLGNVALEEGRVDEAIALYEGALKLNDSFANAHHNLGVAYRRKGQIDRSVKAIRRAQRVGRQRDREEARSALQGFGGRGARQGVRWLLYALLALGILFLLQTQGVL</sequence>
<keyword evidence="2" id="KW-0812">Transmembrane</keyword>
<reference evidence="4" key="1">
    <citation type="submission" date="2010-05" db="EMBL/GenBank/DDBJ databases">
        <title>The complete genome of Truepera radiovictris DSM 17093.</title>
        <authorList>
            <consortium name="US DOE Joint Genome Institute (JGI-PGF)"/>
            <person name="Lucas S."/>
            <person name="Copeland A."/>
            <person name="Lapidus A."/>
            <person name="Glavina del Rio T."/>
            <person name="Dalin E."/>
            <person name="Tice H."/>
            <person name="Bruce D."/>
            <person name="Goodwin L."/>
            <person name="Pitluck S."/>
            <person name="Kyrpides N."/>
            <person name="Mavromatis K."/>
            <person name="Ovchinnikova G."/>
            <person name="Munk A.C."/>
            <person name="Detter J.C."/>
            <person name="Han C."/>
            <person name="Tapia R."/>
            <person name="Land M."/>
            <person name="Hauser L."/>
            <person name="Markowitz V."/>
            <person name="Cheng J.-F."/>
            <person name="Hugenholtz P."/>
            <person name="Woyke T."/>
            <person name="Wu D."/>
            <person name="Tindall B."/>
            <person name="Pomrenke H.G."/>
            <person name="Brambilla E."/>
            <person name="Klenk H.-P."/>
            <person name="Eisen J.A."/>
        </authorList>
    </citation>
    <scope>NUCLEOTIDE SEQUENCE [LARGE SCALE GENOMIC DNA]</scope>
    <source>
        <strain evidence="4">DSM 17093 / CIP 108686 / LMG 22925 / RQ-24</strain>
    </source>
</reference>